<accession>A0A9P6JJC1</accession>
<dbReference type="EMBL" id="MU157930">
    <property type="protein sequence ID" value="KAF9522918.1"/>
    <property type="molecule type" value="Genomic_DNA"/>
</dbReference>
<proteinExistence type="predicted"/>
<protein>
    <submittedName>
        <fullName evidence="1">Uncharacterized protein</fullName>
    </submittedName>
</protein>
<dbReference type="AlphaFoldDB" id="A0A9P6JJC1"/>
<evidence type="ECO:0000313" key="1">
    <source>
        <dbReference type="EMBL" id="KAF9522918.1"/>
    </source>
</evidence>
<gene>
    <name evidence="1" type="ORF">CPB83DRAFT_899226</name>
</gene>
<dbReference type="OrthoDB" id="2563669at2759"/>
<reference evidence="1" key="1">
    <citation type="submission" date="2020-11" db="EMBL/GenBank/DDBJ databases">
        <authorList>
            <consortium name="DOE Joint Genome Institute"/>
            <person name="Ahrendt S."/>
            <person name="Riley R."/>
            <person name="Andreopoulos W."/>
            <person name="Labutti K."/>
            <person name="Pangilinan J."/>
            <person name="Ruiz-Duenas F.J."/>
            <person name="Barrasa J.M."/>
            <person name="Sanchez-Garcia M."/>
            <person name="Camarero S."/>
            <person name="Miyauchi S."/>
            <person name="Serrano A."/>
            <person name="Linde D."/>
            <person name="Babiker R."/>
            <person name="Drula E."/>
            <person name="Ayuso-Fernandez I."/>
            <person name="Pacheco R."/>
            <person name="Padilla G."/>
            <person name="Ferreira P."/>
            <person name="Barriuso J."/>
            <person name="Kellner H."/>
            <person name="Castanera R."/>
            <person name="Alfaro M."/>
            <person name="Ramirez L."/>
            <person name="Pisabarro A.G."/>
            <person name="Kuo A."/>
            <person name="Tritt A."/>
            <person name="Lipzen A."/>
            <person name="He G."/>
            <person name="Yan M."/>
            <person name="Ng V."/>
            <person name="Cullen D."/>
            <person name="Martin F."/>
            <person name="Rosso M.-N."/>
            <person name="Henrissat B."/>
            <person name="Hibbett D."/>
            <person name="Martinez A.T."/>
            <person name="Grigoriev I.V."/>
        </authorList>
    </citation>
    <scope>NUCLEOTIDE SEQUENCE</scope>
    <source>
        <strain evidence="1">CBS 506.95</strain>
    </source>
</reference>
<name>A0A9P6JJC1_9AGAR</name>
<dbReference type="Gene3D" id="2.60.120.260">
    <property type="entry name" value="Galactose-binding domain-like"/>
    <property type="match status" value="1"/>
</dbReference>
<dbReference type="Proteomes" id="UP000807306">
    <property type="component" value="Unassembled WGS sequence"/>
</dbReference>
<keyword evidence="2" id="KW-1185">Reference proteome</keyword>
<comment type="caution">
    <text evidence="1">The sequence shown here is derived from an EMBL/GenBank/DDBJ whole genome shotgun (WGS) entry which is preliminary data.</text>
</comment>
<sequence length="251" mass="26774">MLSTGVLTLLFKVSCDQPVNIRGFCCPLGDICFTVTNDPKKSVSCIDALGTTSAAFPTSTAASFSPSLSIIQNAEPALLFSPEKAWNTTQAAAGSCGSSTFHSTDVVNATVSFNYTGPSVLLNVMTSPQGGVFAVFIDDTQIMNRFDTFDADQVKCIRRQYPPFPSLVPPGFGSRNSHSITLMHYGPSTLAPNGTVSSVVQLDSFAVPQFNQNVSGNSRVVSKAHIVVFVVFQLFLVSTVSSQLFQISSDF</sequence>
<organism evidence="1 2">
    <name type="scientific">Crepidotus variabilis</name>
    <dbReference type="NCBI Taxonomy" id="179855"/>
    <lineage>
        <taxon>Eukaryota</taxon>
        <taxon>Fungi</taxon>
        <taxon>Dikarya</taxon>
        <taxon>Basidiomycota</taxon>
        <taxon>Agaricomycotina</taxon>
        <taxon>Agaricomycetes</taxon>
        <taxon>Agaricomycetidae</taxon>
        <taxon>Agaricales</taxon>
        <taxon>Agaricineae</taxon>
        <taxon>Crepidotaceae</taxon>
        <taxon>Crepidotus</taxon>
    </lineage>
</organism>
<evidence type="ECO:0000313" key="2">
    <source>
        <dbReference type="Proteomes" id="UP000807306"/>
    </source>
</evidence>